<dbReference type="AlphaFoldDB" id="F8L4P8"/>
<dbReference type="Proteomes" id="UP000000496">
    <property type="component" value="Chromosome gsn.131"/>
</dbReference>
<protein>
    <submittedName>
        <fullName evidence="1">Uncharacterized protein</fullName>
    </submittedName>
</protein>
<gene>
    <name evidence="1" type="ordered locus">SNE_A04590</name>
</gene>
<evidence type="ECO:0000313" key="1">
    <source>
        <dbReference type="EMBL" id="CCB88336.1"/>
    </source>
</evidence>
<dbReference type="STRING" id="331113.SNE_A04590"/>
<keyword evidence="2" id="KW-1185">Reference proteome</keyword>
<dbReference type="RefSeq" id="WP_013942803.1">
    <property type="nucleotide sequence ID" value="NC_015713.1"/>
</dbReference>
<sequence length="1101" mass="126056">MAIVFETKSSSNGFFSFFGKKSDPNAVAIELITLFGSDRRHYTILCEALKGKHIELETFQRRQKLHDVILKGMIQKKPVEELPEVKDQLKQCGFSSSSPVQTQLRNMIQMTGFTLYDIQRLSRHHKLFEPSWETIQQGQATLSTELYTTLIFSQKSEIPLSKLGSMHLFSSAGLFTPNGPIFWGELILEWTKLIPGAGDIGTPFLKQHPQSGVILGRKGFLPTDTVRLANRTLPPRLPPSSQSEACAFHQFVVSRTIEAIEWTLGGPPFSVEIKEYLANIFTLHEATRMDVSFATSYPGQLLKDELAVSGKTPEILSFLRILFNFNLGHVRKEDRKNAAVQQIYSWAFATNSENVRGLLSHEYPFALQEFEKKDESPMARPCNPSQLVIAVSSLRPLYSNDEEFNKNALALVSTYLLLDRSEAAFKFVLKIYKHPCIRIQTKHILDYITEKGHLESFHEDEEFFAFLTDSLPPNLEQKPSEEFFAILIKPYPISLEARKNLVLEFLTLIKGEGAINCDDFFRTLHLKLRGKLSPKVEEVFANFERVFKQTLSPNEKLFLYLQKLSPLPEKISLEFVEQVVFPNLQSLSYRFEKTHRLHLFHELISLQDRPHIFTQNRLFIGVFEEFLGMQLSPEIAYQLLATHLDFSKKNVEEMFRKLSELRLSILNQELDKVILSEKLVEAVNETLGRLTSSEGMLDDHIASSAAIAQFVLSSALLYSRSLHHTRCFPKGVNANDELEFSEAATPHAFLPLYPIETMKSSVGYWTQTQLGITYHFSIVHTETLATFSGSAHLPLPAQMLKEEPDLFQLLKELCWAAFSDTEMSKFPEDEVIMLTDLLSLYRQGNTLWCEFEPKELDKKGVIAPAIFSFLSALKIQSRKAILYLATQEQFRPSLFKDEKVLQQAGAAMHIRPVTVEKQETFALLPKSLVDRSSPYFPFYAVIEDVAPLVNLMNEQVIQGKKELEGVELNLYLTLTVHNQTAISPPPQVFMTCKPETVNYEDKKYDKLHEGDSHFFFQGYKLTLYFHFSDQKVETTLILSEKECTNPERLTRCIQYLVARLKSTFYRKFFVEKELYIDVEKILEDVKASSSSYPSEDDSNFK</sequence>
<dbReference type="HOGENOM" id="CLU_283118_0_0_0"/>
<dbReference type="EMBL" id="FR872582">
    <property type="protein sequence ID" value="CCB88336.1"/>
    <property type="molecule type" value="Genomic_DNA"/>
</dbReference>
<reference evidence="1 2" key="2">
    <citation type="journal article" date="2011" name="Mol. Biol. Evol.">
        <title>Unity in variety--the pan-genome of the Chlamydiae.</title>
        <authorList>
            <person name="Collingro A."/>
            <person name="Tischler P."/>
            <person name="Weinmaier T."/>
            <person name="Penz T."/>
            <person name="Heinz E."/>
            <person name="Brunham R.C."/>
            <person name="Read T.D."/>
            <person name="Bavoil P.M."/>
            <person name="Sachse K."/>
            <person name="Kahane S."/>
            <person name="Friedman M.G."/>
            <person name="Rattei T."/>
            <person name="Myers G.S."/>
            <person name="Horn M."/>
        </authorList>
    </citation>
    <scope>NUCLEOTIDE SEQUENCE [LARGE SCALE GENOMIC DNA]</scope>
    <source>
        <strain evidence="2">ATCC VR-1471 / Z</strain>
    </source>
</reference>
<name>F8L4P8_SIMNZ</name>
<organism evidence="1 2">
    <name type="scientific">Simkania negevensis (strain ATCC VR-1471 / DSM 27360 / Z)</name>
    <dbReference type="NCBI Taxonomy" id="331113"/>
    <lineage>
        <taxon>Bacteria</taxon>
        <taxon>Pseudomonadati</taxon>
        <taxon>Chlamydiota</taxon>
        <taxon>Chlamydiia</taxon>
        <taxon>Parachlamydiales</taxon>
        <taxon>Simkaniaceae</taxon>
        <taxon>Simkania</taxon>
    </lineage>
</organism>
<dbReference type="KEGG" id="sng:SNE_A04590"/>
<evidence type="ECO:0000313" key="2">
    <source>
        <dbReference type="Proteomes" id="UP000000496"/>
    </source>
</evidence>
<proteinExistence type="predicted"/>
<accession>F8L4P8</accession>
<reference key="1">
    <citation type="journal article" date="2011" name="Mol. Biol. Evol.">
        <title>Unity in variety -- the pan-genome of the Chlamydiae.</title>
        <authorList>
            <person name="Collingro A."/>
            <person name="Tischler P."/>
            <person name="Weinmaier T."/>
            <person name="Penz T."/>
            <person name="Heinz E."/>
            <person name="Brunham R.C."/>
            <person name="Read T.D."/>
            <person name="Bavoil P.M."/>
            <person name="Sachse K."/>
            <person name="Kahane S."/>
            <person name="Friedman M.G."/>
            <person name="Rattei T."/>
            <person name="Myers G.S.A."/>
            <person name="Horn M."/>
        </authorList>
    </citation>
    <scope>NUCLEOTIDE SEQUENCE</scope>
    <source>
        <strain>Z</strain>
    </source>
</reference>